<evidence type="ECO:0000256" key="2">
    <source>
        <dbReference type="ARBA" id="ARBA00022448"/>
    </source>
</evidence>
<dbReference type="EMBL" id="CP002051">
    <property type="protein sequence ID" value="ADI31850.1"/>
    <property type="molecule type" value="Genomic_DNA"/>
</dbReference>
<accession>D7DCF3</accession>
<dbReference type="AlphaFoldDB" id="D7DCF3"/>
<evidence type="ECO:0000259" key="8">
    <source>
        <dbReference type="PROSITE" id="PS50928"/>
    </source>
</evidence>
<protein>
    <submittedName>
        <fullName evidence="9">Binding-protein-dependent transport systems inner membrane component</fullName>
    </submittedName>
</protein>
<evidence type="ECO:0000256" key="6">
    <source>
        <dbReference type="ARBA" id="ARBA00023136"/>
    </source>
</evidence>
<dbReference type="GO" id="GO:0005886">
    <property type="term" value="C:plasma membrane"/>
    <property type="evidence" value="ECO:0007669"/>
    <property type="project" value="UniProtKB-SubCell"/>
</dbReference>
<feature type="domain" description="ABC transmembrane type-1" evidence="8">
    <location>
        <begin position="82"/>
        <end position="295"/>
    </location>
</feature>
<comment type="subcellular location">
    <subcellularLocation>
        <location evidence="1 7">Cell membrane</location>
        <topology evidence="1 7">Multi-pass membrane protein</topology>
    </subcellularLocation>
</comment>
<dbReference type="eggNOG" id="arCOG00157">
    <property type="taxonomic scope" value="Archaea"/>
</dbReference>
<dbReference type="PANTHER" id="PTHR43005">
    <property type="entry name" value="BLR7065 PROTEIN"/>
    <property type="match status" value="1"/>
</dbReference>
<dbReference type="InterPro" id="IPR000515">
    <property type="entry name" value="MetI-like"/>
</dbReference>
<feature type="transmembrane region" description="Helical" evidence="7">
    <location>
        <begin position="170"/>
        <end position="194"/>
    </location>
</feature>
<reference evidence="10" key="1">
    <citation type="submission" date="2010-05" db="EMBL/GenBank/DDBJ databases">
        <title>Complete sequence of Staphylothermus hellenicus DSM 12710.</title>
        <authorList>
            <consortium name="US DOE Joint Genome Institute"/>
            <person name="Lucas S."/>
            <person name="Copeland A."/>
            <person name="Lapidus A."/>
            <person name="Cheng J.-F."/>
            <person name="Bruce D."/>
            <person name="Goodwin L."/>
            <person name="Pitluck S."/>
            <person name="Davenport K."/>
            <person name="Detter J.C."/>
            <person name="Han C."/>
            <person name="Tapia R."/>
            <person name="Larimer F."/>
            <person name="Land M."/>
            <person name="Hauser L."/>
            <person name="Kyrpides N."/>
            <person name="Mikhailova N."/>
            <person name="Anderson I.J."/>
            <person name="Woyke T."/>
        </authorList>
    </citation>
    <scope>NUCLEOTIDE SEQUENCE [LARGE SCALE GENOMIC DNA]</scope>
    <source>
        <strain evidence="10">DSM 12710 / JCM 10830 / BK20S6-10-b1 / P8</strain>
    </source>
</reference>
<keyword evidence="6 7" id="KW-0472">Membrane</keyword>
<reference evidence="9 10" key="2">
    <citation type="journal article" date="2011" name="Stand. Genomic Sci.">
        <title>Complete genome sequence of Staphylothermus hellenicus P8.</title>
        <authorList>
            <person name="Anderson I."/>
            <person name="Wirth R."/>
            <person name="Lucas S."/>
            <person name="Copeland A."/>
            <person name="Lapidus A."/>
            <person name="Cheng J.F."/>
            <person name="Goodwin L."/>
            <person name="Pitluck S."/>
            <person name="Davenport K."/>
            <person name="Detter J.C."/>
            <person name="Han C."/>
            <person name="Tapia R."/>
            <person name="Land M."/>
            <person name="Hauser L."/>
            <person name="Pati A."/>
            <person name="Mikhailova N."/>
            <person name="Woyke T."/>
            <person name="Klenk H.P."/>
            <person name="Kyrpides N."/>
            <person name="Ivanova N."/>
        </authorList>
    </citation>
    <scope>NUCLEOTIDE SEQUENCE [LARGE SCALE GENOMIC DNA]</scope>
    <source>
        <strain evidence="10">DSM 12710 / JCM 10830 / BK20S6-10-b1 / P8</strain>
    </source>
</reference>
<dbReference type="HOGENOM" id="CLU_016047_0_0_2"/>
<feature type="transmembrane region" description="Helical" evidence="7">
    <location>
        <begin position="214"/>
        <end position="237"/>
    </location>
</feature>
<dbReference type="SUPFAM" id="SSF161098">
    <property type="entry name" value="MetI-like"/>
    <property type="match status" value="1"/>
</dbReference>
<dbReference type="PROSITE" id="PS50928">
    <property type="entry name" value="ABC_TM1"/>
    <property type="match status" value="1"/>
</dbReference>
<comment type="similarity">
    <text evidence="7">Belongs to the binding-protein-dependent transport system permease family.</text>
</comment>
<dbReference type="Pfam" id="PF00528">
    <property type="entry name" value="BPD_transp_1"/>
    <property type="match status" value="1"/>
</dbReference>
<keyword evidence="3" id="KW-1003">Cell membrane</keyword>
<evidence type="ECO:0000256" key="4">
    <source>
        <dbReference type="ARBA" id="ARBA00022692"/>
    </source>
</evidence>
<feature type="transmembrane region" description="Helical" evidence="7">
    <location>
        <begin position="12"/>
        <end position="37"/>
    </location>
</feature>
<feature type="transmembrane region" description="Helical" evidence="7">
    <location>
        <begin position="119"/>
        <end position="139"/>
    </location>
</feature>
<keyword evidence="10" id="KW-1185">Reference proteome</keyword>
<dbReference type="SUPFAM" id="SSF160964">
    <property type="entry name" value="MalF N-terminal region-like"/>
    <property type="match status" value="1"/>
</dbReference>
<evidence type="ECO:0000256" key="3">
    <source>
        <dbReference type="ARBA" id="ARBA00022475"/>
    </source>
</evidence>
<keyword evidence="2 7" id="KW-0813">Transport</keyword>
<dbReference type="CDD" id="cd06261">
    <property type="entry name" value="TM_PBP2"/>
    <property type="match status" value="1"/>
</dbReference>
<dbReference type="GeneID" id="9234020"/>
<dbReference type="STRING" id="591019.Shell_0731"/>
<dbReference type="GO" id="GO:0055085">
    <property type="term" value="P:transmembrane transport"/>
    <property type="evidence" value="ECO:0007669"/>
    <property type="project" value="InterPro"/>
</dbReference>
<gene>
    <name evidence="9" type="ordered locus">Shell_0731</name>
</gene>
<dbReference type="RefSeq" id="WP_013143048.1">
    <property type="nucleotide sequence ID" value="NC_014205.1"/>
</dbReference>
<feature type="transmembrane region" description="Helical" evidence="7">
    <location>
        <begin position="274"/>
        <end position="296"/>
    </location>
</feature>
<evidence type="ECO:0000256" key="5">
    <source>
        <dbReference type="ARBA" id="ARBA00022989"/>
    </source>
</evidence>
<keyword evidence="5 7" id="KW-1133">Transmembrane helix</keyword>
<sequence length="305" mass="33695">MSMYRLNPIRSSFLIPAIILILIFVVYPIFATIMLSFNVNVVPGVNIVNRTSGLENYYKVVTDKRFINLEGIKTHTFPMGAIVHNIIWLVIHLPLTLIIGILFAVYLQYIKGGSIIRSFVFIGMVIPMIVGGLLISFSFDKDLGVVNILLKAIGLGSFVRTWTIYPDTALFSLILGSVWLWSGFTVTMYSAGLSSIPREVIEAAIVDGADFKTILFKVIIPLLRPVTLTVVAMTILWDLKIFDIVYAATQGGPGGASTVLALLMWEYFARLGDYAMSATVATILTIIIIPVVILWIKATLQGERT</sequence>
<proteinExistence type="inferred from homology"/>
<evidence type="ECO:0000256" key="1">
    <source>
        <dbReference type="ARBA" id="ARBA00004651"/>
    </source>
</evidence>
<dbReference type="Gene3D" id="1.10.3720.10">
    <property type="entry name" value="MetI-like"/>
    <property type="match status" value="1"/>
</dbReference>
<evidence type="ECO:0000256" key="7">
    <source>
        <dbReference type="RuleBase" id="RU363032"/>
    </source>
</evidence>
<dbReference type="Proteomes" id="UP000002573">
    <property type="component" value="Chromosome"/>
</dbReference>
<dbReference type="OrthoDB" id="45815at2157"/>
<dbReference type="InterPro" id="IPR035906">
    <property type="entry name" value="MetI-like_sf"/>
</dbReference>
<evidence type="ECO:0000313" key="10">
    <source>
        <dbReference type="Proteomes" id="UP000002573"/>
    </source>
</evidence>
<dbReference type="KEGG" id="shc:Shell_0731"/>
<dbReference type="PANTHER" id="PTHR43005:SF1">
    <property type="entry name" value="SPERMIDINE_PUTRESCINE TRANSPORT SYSTEM PERMEASE PROTEIN"/>
    <property type="match status" value="1"/>
</dbReference>
<evidence type="ECO:0000313" key="9">
    <source>
        <dbReference type="EMBL" id="ADI31850.1"/>
    </source>
</evidence>
<keyword evidence="4 7" id="KW-0812">Transmembrane</keyword>
<name>D7DCF3_STAHD</name>
<feature type="transmembrane region" description="Helical" evidence="7">
    <location>
        <begin position="86"/>
        <end position="107"/>
    </location>
</feature>
<organism evidence="9 10">
    <name type="scientific">Staphylothermus hellenicus (strain DSM 12710 / JCM 10830 / BK20S6-10-b1 / P8)</name>
    <dbReference type="NCBI Taxonomy" id="591019"/>
    <lineage>
        <taxon>Archaea</taxon>
        <taxon>Thermoproteota</taxon>
        <taxon>Thermoprotei</taxon>
        <taxon>Desulfurococcales</taxon>
        <taxon>Desulfurococcaceae</taxon>
        <taxon>Staphylothermus</taxon>
    </lineage>
</organism>